<evidence type="ECO:0000256" key="8">
    <source>
        <dbReference type="SAM" id="Phobius"/>
    </source>
</evidence>
<dbReference type="PANTHER" id="PTHR32063">
    <property type="match status" value="1"/>
</dbReference>
<organism evidence="9 10">
    <name type="scientific">Marivirga salinarum</name>
    <dbReference type="NCBI Taxonomy" id="3059078"/>
    <lineage>
        <taxon>Bacteria</taxon>
        <taxon>Pseudomonadati</taxon>
        <taxon>Bacteroidota</taxon>
        <taxon>Cytophagia</taxon>
        <taxon>Cytophagales</taxon>
        <taxon>Marivirgaceae</taxon>
        <taxon>Marivirga</taxon>
    </lineage>
</organism>
<dbReference type="InterPro" id="IPR001036">
    <property type="entry name" value="Acrflvin-R"/>
</dbReference>
<dbReference type="Gene3D" id="3.30.70.1430">
    <property type="entry name" value="Multidrug efflux transporter AcrB pore domain"/>
    <property type="match status" value="2"/>
</dbReference>
<evidence type="ECO:0000256" key="1">
    <source>
        <dbReference type="ARBA" id="ARBA00004651"/>
    </source>
</evidence>
<name>A0AA51NAD7_9BACT</name>
<feature type="transmembrane region" description="Helical" evidence="8">
    <location>
        <begin position="444"/>
        <end position="468"/>
    </location>
</feature>
<dbReference type="Gene3D" id="3.30.2090.10">
    <property type="entry name" value="Multidrug efflux transporter AcrB TolC docking domain, DN and DC subdomains"/>
    <property type="match status" value="2"/>
</dbReference>
<dbReference type="GO" id="GO:0015562">
    <property type="term" value="F:efflux transmembrane transporter activity"/>
    <property type="evidence" value="ECO:0007669"/>
    <property type="project" value="InterPro"/>
</dbReference>
<feature type="transmembrane region" description="Helical" evidence="8">
    <location>
        <begin position="899"/>
        <end position="918"/>
    </location>
</feature>
<dbReference type="SUPFAM" id="SSF82693">
    <property type="entry name" value="Multidrug efflux transporter AcrB pore domain, PN1, PN2, PC1 and PC2 subdomains"/>
    <property type="match status" value="3"/>
</dbReference>
<dbReference type="RefSeq" id="WP_308348321.1">
    <property type="nucleotide sequence ID" value="NZ_CP129971.1"/>
</dbReference>
<dbReference type="SUPFAM" id="SSF82866">
    <property type="entry name" value="Multidrug efflux transporter AcrB transmembrane domain"/>
    <property type="match status" value="2"/>
</dbReference>
<accession>A0AA51NAD7</accession>
<feature type="transmembrane region" description="Helical" evidence="8">
    <location>
        <begin position="971"/>
        <end position="991"/>
    </location>
</feature>
<dbReference type="PRINTS" id="PR00702">
    <property type="entry name" value="ACRIFLAVINRP"/>
</dbReference>
<keyword evidence="6 8" id="KW-1133">Transmembrane helix</keyword>
<feature type="transmembrane region" description="Helical" evidence="8">
    <location>
        <begin position="1003"/>
        <end position="1028"/>
    </location>
</feature>
<feature type="transmembrane region" description="Helical" evidence="8">
    <location>
        <begin position="873"/>
        <end position="892"/>
    </location>
</feature>
<comment type="subcellular location">
    <subcellularLocation>
        <location evidence="1">Cell membrane</location>
        <topology evidence="1">Multi-pass membrane protein</topology>
    </subcellularLocation>
</comment>
<dbReference type="SUPFAM" id="SSF56954">
    <property type="entry name" value="Outer membrane efflux proteins (OEP)"/>
    <property type="match status" value="1"/>
</dbReference>
<feature type="transmembrane region" description="Helical" evidence="8">
    <location>
        <begin position="367"/>
        <end position="387"/>
    </location>
</feature>
<keyword evidence="4" id="KW-1003">Cell membrane</keyword>
<dbReference type="Gene3D" id="1.20.1600.10">
    <property type="entry name" value="Outer membrane efflux proteins (OEP)"/>
    <property type="match status" value="1"/>
</dbReference>
<evidence type="ECO:0000256" key="3">
    <source>
        <dbReference type="ARBA" id="ARBA00022448"/>
    </source>
</evidence>
<evidence type="ECO:0000256" key="7">
    <source>
        <dbReference type="ARBA" id="ARBA00023136"/>
    </source>
</evidence>
<dbReference type="Gene3D" id="3.30.70.1440">
    <property type="entry name" value="Multidrug efflux transporter AcrB pore domain"/>
    <property type="match status" value="1"/>
</dbReference>
<dbReference type="EMBL" id="CP129971">
    <property type="protein sequence ID" value="WMN11300.1"/>
    <property type="molecule type" value="Genomic_DNA"/>
</dbReference>
<feature type="transmembrane region" description="Helical" evidence="8">
    <location>
        <begin position="343"/>
        <end position="360"/>
    </location>
</feature>
<keyword evidence="10" id="KW-1185">Reference proteome</keyword>
<dbReference type="InterPro" id="IPR027463">
    <property type="entry name" value="AcrB_DN_DC_subdom"/>
</dbReference>
<protein>
    <submittedName>
        <fullName evidence="9">CusA/CzcA family heavy metal efflux RND transporter</fullName>
    </submittedName>
</protein>
<proteinExistence type="inferred from homology"/>
<evidence type="ECO:0000256" key="4">
    <source>
        <dbReference type="ARBA" id="ARBA00022475"/>
    </source>
</evidence>
<dbReference type="KEGG" id="msaa:QYS49_37885"/>
<dbReference type="Pfam" id="PF00873">
    <property type="entry name" value="ACR_tran"/>
    <property type="match status" value="1"/>
</dbReference>
<keyword evidence="3" id="KW-0813">Transport</keyword>
<feature type="transmembrane region" description="Helical" evidence="8">
    <location>
        <begin position="538"/>
        <end position="555"/>
    </location>
</feature>
<evidence type="ECO:0000256" key="2">
    <source>
        <dbReference type="ARBA" id="ARBA00010942"/>
    </source>
</evidence>
<dbReference type="InterPro" id="IPR004763">
    <property type="entry name" value="CusA-like"/>
</dbReference>
<dbReference type="GO" id="GO:0005886">
    <property type="term" value="C:plasma membrane"/>
    <property type="evidence" value="ECO:0007669"/>
    <property type="project" value="UniProtKB-SubCell"/>
</dbReference>
<reference evidence="9 10" key="1">
    <citation type="submission" date="2023-08" db="EMBL/GenBank/DDBJ databases">
        <title>Comparative genomics and taxonomic characterization of three novel marine species of genus Marivirga.</title>
        <authorList>
            <person name="Muhammad N."/>
            <person name="Kim S.-G."/>
        </authorList>
    </citation>
    <scope>NUCLEOTIDE SEQUENCE [LARGE SCALE GENOMIC DNA]</scope>
    <source>
        <strain evidence="9 10">BDSF4-3</strain>
    </source>
</reference>
<keyword evidence="7 8" id="KW-0472">Membrane</keyword>
<dbReference type="NCBIfam" id="TIGR00914">
    <property type="entry name" value="2A0601"/>
    <property type="match status" value="1"/>
</dbReference>
<gene>
    <name evidence="9" type="ORF">QYS49_37885</name>
</gene>
<evidence type="ECO:0000313" key="9">
    <source>
        <dbReference type="EMBL" id="WMN11300.1"/>
    </source>
</evidence>
<evidence type="ECO:0000256" key="6">
    <source>
        <dbReference type="ARBA" id="ARBA00022989"/>
    </source>
</evidence>
<dbReference type="GO" id="GO:0008324">
    <property type="term" value="F:monoatomic cation transmembrane transporter activity"/>
    <property type="evidence" value="ECO:0007669"/>
    <property type="project" value="InterPro"/>
</dbReference>
<feature type="transmembrane region" description="Helical" evidence="8">
    <location>
        <begin position="12"/>
        <end position="32"/>
    </location>
</feature>
<comment type="similarity">
    <text evidence="2">Belongs to the resistance-nodulation-cell division (RND) (TC 2.A.6) family.</text>
</comment>
<feature type="transmembrane region" description="Helical" evidence="8">
    <location>
        <begin position="924"/>
        <end position="950"/>
    </location>
</feature>
<dbReference type="Gene3D" id="1.20.1640.10">
    <property type="entry name" value="Multidrug efflux transporter AcrB transmembrane domain"/>
    <property type="match status" value="2"/>
</dbReference>
<keyword evidence="5 8" id="KW-0812">Transmembrane</keyword>
<evidence type="ECO:0000313" key="10">
    <source>
        <dbReference type="Proteomes" id="UP001230496"/>
    </source>
</evidence>
<dbReference type="Gene3D" id="3.30.70.1320">
    <property type="entry name" value="Multidrug efflux transporter AcrB pore domain like"/>
    <property type="match status" value="1"/>
</dbReference>
<evidence type="ECO:0000256" key="5">
    <source>
        <dbReference type="ARBA" id="ARBA00022692"/>
    </source>
</evidence>
<dbReference type="GO" id="GO:0042910">
    <property type="term" value="F:xenobiotic transmembrane transporter activity"/>
    <property type="evidence" value="ECO:0007669"/>
    <property type="project" value="TreeGrafter"/>
</dbReference>
<feature type="transmembrane region" description="Helical" evidence="8">
    <location>
        <begin position="480"/>
        <end position="503"/>
    </location>
</feature>
<dbReference type="SUPFAM" id="SSF82714">
    <property type="entry name" value="Multidrug efflux transporter AcrB TolC docking domain, DN and DC subdomains"/>
    <property type="match status" value="2"/>
</dbReference>
<feature type="transmembrane region" description="Helical" evidence="8">
    <location>
        <begin position="399"/>
        <end position="424"/>
    </location>
</feature>
<sequence length="1439" mass="159959">MFQKIISFSIKNKLIVFFGVIALIGGGIYSMGQLSINAVPDITNNQVQVVTVSLSLSAQEVEQFITYPIEISMANIPMVEEIRSISKYGLSVVTIVFKESVPVLDTRQYVQEQITIVSDEIPSKLGAPELMPITTGLGEIYQYTLEVDEEHQGEYSAMELRTIQDWIVKRQLSGIKGIVEVSSFGGYLKQYEVAVNPALMAQHKVSFQEIIGALNANNENSGGSYIEKNQNAYYVRTEGMMVDLDDIRNTLLKYDEKAPVLIKDIGTVQFGNAKRFGAMTKDGKGEAVGGITLMLKGANSSETLELVNERVAEVQKSLPQGVKIKPYLDRSDLVGRAINTVKTNLLEGGVIVILVLILLLGNFRAGLIVASIIPLSLLFAFIMMNIFDVSANLMSLGAIDFGIVVDGAVIIVESILHILFTVHIGKQLSQSEMDDIVINASQKIYKSAAFGVLIILVVFLPILSLTGIEGKTFRPMAQTVSFAILGAMILSMTYVPMMTALFLKKNIKSRVTFADKVMKKLKAAYKPVLNSSLQNPKLTISLSVILLAISLFIFSRMGSEFIPQLEEGDLAMQMTLPPGSSLEQSIATSTKAERILMENFPEVESVVSKIGTAEVPTDPMSIELADIMIILKPKDEWTTAEDRFDLIEKMEEKLAVIPTAIFEFTQPIQLRFNELITGAKSDIAVKIYGEDLAKLADYGNQAAEIIKEVPGAADVKVEQTEGLAQWVISYNRKKAAQYGVSTEELNSIVRAAYAGENAGFIFEGERKFELVVRLKESYRNSIDLDKLTIKSQGGQIIPLSEVAKWEYQEGPLQISRDDTRRRVVVGTNVRDRDIAGLVAEIESNLDNKLKMEPGYSIKYGGQFETLEKARNRLAIAVPVALLLIFILLYFAFGKVKYALLIYSAVPLSAIGGVLALWIRDMPFSISAGVGFIALFGVAVLNGIVLISHLNDLKNEKEMDLIQLIKTGSTDRLRPVVMTAMVASLGFLPMALSTSSGAEVQKPLASVVIGGLITATFLTLVVLPSLYYLMNKNKGKSSSKLIPIVLLMLFSFLGFNQNVHAQELNKEPDALSVMIQNAMEQNPQIQNAKLRIEQAESFKTQSFEIPSTNINYQRGQLDGPEIDYSWNVQQSFGNIPANFRRQKMASAQIELAQQEFHLAKKEISSEIRKAWNEWTFSLKQVDFLQEQAKLLKKSMEQAEEMVEKGESGKLETLSLSGQLMSIENELIKGRKMLNDNIQALKQLCFCDQLPDSVLDYSRYAWTNSLDSLTLDPAFMQRNEQQLLTAETQIKVGKAQYFPNAYIGYVNQSLQNVTGYQSVQVGISIPIVYNGVKGKIEELKIEKEIQESTLDWENNERNQRLISAKNDFENYNALIDKSTSMMEELDDLQSSSAEALQIGELNFYEFVQNLTALYNIQKTNLELQKEIANISIELQYLTERK</sequence>
<dbReference type="Proteomes" id="UP001230496">
    <property type="component" value="Chromosome"/>
</dbReference>
<dbReference type="PANTHER" id="PTHR32063:SF24">
    <property type="entry name" value="CATION EFFLUX SYSTEM (ACRB_ACRD_ACRF FAMILY)"/>
    <property type="match status" value="1"/>
</dbReference>
<feature type="transmembrane region" description="Helical" evidence="8">
    <location>
        <begin position="1040"/>
        <end position="1058"/>
    </location>
</feature>